<gene>
    <name evidence="12" type="ORF">KUCA_T00001348001</name>
</gene>
<keyword evidence="4 9" id="KW-0256">Endoplasmic reticulum</keyword>
<dbReference type="FunFam" id="1.10.3270.10:FF:000001">
    <property type="entry name" value="3-hydroxy-3-methylglutaryl coenzyme A reductase"/>
    <property type="match status" value="1"/>
</dbReference>
<evidence type="ECO:0000256" key="10">
    <source>
        <dbReference type="SAM" id="MobiDB-lite"/>
    </source>
</evidence>
<evidence type="ECO:0000256" key="7">
    <source>
        <dbReference type="ARBA" id="ARBA00023002"/>
    </source>
</evidence>
<dbReference type="InterPro" id="IPR009023">
    <property type="entry name" value="HMG_CoA_Rdtase_NAD(P)-bd_sf"/>
</dbReference>
<dbReference type="NCBIfam" id="TIGR00533">
    <property type="entry name" value="HMG_CoA_R_NADP"/>
    <property type="match status" value="1"/>
</dbReference>
<evidence type="ECO:0000256" key="2">
    <source>
        <dbReference type="ARBA" id="ARBA00007661"/>
    </source>
</evidence>
<comment type="subcellular location">
    <subcellularLocation>
        <location evidence="1 9">Endoplasmic reticulum membrane</location>
        <topology evidence="1 9">Multi-pass membrane protein</topology>
    </subcellularLocation>
</comment>
<dbReference type="FunFam" id="3.90.770.10:FF:000001">
    <property type="entry name" value="3-hydroxy-3-methylglutaryl coenzyme A reductase"/>
    <property type="match status" value="1"/>
</dbReference>
<dbReference type="InterPro" id="IPR000731">
    <property type="entry name" value="SSD"/>
</dbReference>
<dbReference type="GO" id="GO:0005778">
    <property type="term" value="C:peroxisomal membrane"/>
    <property type="evidence" value="ECO:0007669"/>
    <property type="project" value="TreeGrafter"/>
</dbReference>
<proteinExistence type="inferred from homology"/>
<dbReference type="PANTHER" id="PTHR10572">
    <property type="entry name" value="3-HYDROXY-3-METHYLGLUTARYL-COENZYME A REDUCTASE"/>
    <property type="match status" value="1"/>
</dbReference>
<keyword evidence="7 9" id="KW-0560">Oxidoreductase</keyword>
<dbReference type="RefSeq" id="XP_022457391.1">
    <property type="nucleotide sequence ID" value="XM_022603517.1"/>
</dbReference>
<dbReference type="InterPro" id="IPR023074">
    <property type="entry name" value="HMG_CoA_Rdtase_cat_sf"/>
</dbReference>
<dbReference type="PROSITE" id="PS00318">
    <property type="entry name" value="HMG_COA_REDUCTASE_2"/>
    <property type="match status" value="1"/>
</dbReference>
<feature type="transmembrane region" description="Helical" evidence="9">
    <location>
        <begin position="21"/>
        <end position="39"/>
    </location>
</feature>
<evidence type="ECO:0000256" key="4">
    <source>
        <dbReference type="ARBA" id="ARBA00022824"/>
    </source>
</evidence>
<dbReference type="SUPFAM" id="SSF56542">
    <property type="entry name" value="Substrate-binding domain of HMG-CoA reductase"/>
    <property type="match status" value="1"/>
</dbReference>
<dbReference type="InterPro" id="IPR025583">
    <property type="entry name" value="HMG-CoA_N_dom"/>
</dbReference>
<dbReference type="Gene3D" id="3.90.770.10">
    <property type="entry name" value="3-hydroxy-3-methylglutaryl-coenzyme A Reductase, Chain A, domain 2"/>
    <property type="match status" value="1"/>
</dbReference>
<keyword evidence="3 9" id="KW-0812">Transmembrane</keyword>
<feature type="region of interest" description="Disordered" evidence="10">
    <location>
        <begin position="512"/>
        <end position="536"/>
    </location>
</feature>
<dbReference type="AlphaFoldDB" id="W6MGS2"/>
<evidence type="ECO:0000256" key="1">
    <source>
        <dbReference type="ARBA" id="ARBA00004477"/>
    </source>
</evidence>
<dbReference type="FunFam" id="3.30.70.420:FF:000001">
    <property type="entry name" value="3-hydroxy-3-methylglutaryl coenzyme A reductase"/>
    <property type="match status" value="1"/>
</dbReference>
<dbReference type="Pfam" id="PF13323">
    <property type="entry name" value="HPIH"/>
    <property type="match status" value="1"/>
</dbReference>
<dbReference type="Gene3D" id="3.30.70.420">
    <property type="entry name" value="Hydroxymethylglutaryl-CoA reductase, class I/II, NAD/NADP-binding domain"/>
    <property type="match status" value="1"/>
</dbReference>
<dbReference type="GO" id="GO:0008299">
    <property type="term" value="P:isoprenoid biosynthetic process"/>
    <property type="evidence" value="ECO:0007669"/>
    <property type="project" value="InterPro"/>
</dbReference>
<feature type="compositionally biased region" description="Basic and acidic residues" evidence="10">
    <location>
        <begin position="519"/>
        <end position="529"/>
    </location>
</feature>
<evidence type="ECO:0000256" key="8">
    <source>
        <dbReference type="ARBA" id="ARBA00023136"/>
    </source>
</evidence>
<feature type="transmembrane region" description="Helical" evidence="9">
    <location>
        <begin position="291"/>
        <end position="309"/>
    </location>
</feature>
<feature type="transmembrane region" description="Helical" evidence="9">
    <location>
        <begin position="202"/>
        <end position="223"/>
    </location>
</feature>
<dbReference type="InterPro" id="IPR023076">
    <property type="entry name" value="HMG_CoA_Rdtase_CS"/>
</dbReference>
<dbReference type="GO" id="GO:0015936">
    <property type="term" value="P:coenzyme A metabolic process"/>
    <property type="evidence" value="ECO:0007669"/>
    <property type="project" value="InterPro"/>
</dbReference>
<reference evidence="12" key="2">
    <citation type="submission" date="2014-02" db="EMBL/GenBank/DDBJ databases">
        <title>Complete DNA sequence of /Kuraishia capsulata/ illustrates novel genomic features among budding yeasts (/Saccharomycotina/).</title>
        <authorList>
            <person name="Morales L."/>
            <person name="Noel B."/>
            <person name="Porcel B."/>
            <person name="Marcet-Houben M."/>
            <person name="Hullo M-F."/>
            <person name="Sacerdot C."/>
            <person name="Tekaia F."/>
            <person name="Leh-Louis V."/>
            <person name="Despons L."/>
            <person name="Khanna V."/>
            <person name="Aury J-M."/>
            <person name="Barbe V."/>
            <person name="Couloux A."/>
            <person name="Labadie K."/>
            <person name="Pelletier E."/>
            <person name="Souciet J-L."/>
            <person name="Boekhout T."/>
            <person name="Gabaldon T."/>
            <person name="Wincker P."/>
            <person name="Dujon B."/>
        </authorList>
    </citation>
    <scope>NUCLEOTIDE SEQUENCE</scope>
    <source>
        <strain evidence="12">CBS 1993</strain>
    </source>
</reference>
<dbReference type="UniPathway" id="UPA00058">
    <property type="reaction ID" value="UER00103"/>
</dbReference>
<evidence type="ECO:0000313" key="13">
    <source>
        <dbReference type="Proteomes" id="UP000019384"/>
    </source>
</evidence>
<protein>
    <recommendedName>
        <fullName evidence="9">3-hydroxy-3-methylglutaryl coenzyme A reductase</fullName>
        <shortName evidence="9">HMG-CoA reductase</shortName>
        <ecNumber evidence="9">1.1.1.34</ecNumber>
    </recommendedName>
</protein>
<keyword evidence="13" id="KW-1185">Reference proteome</keyword>
<evidence type="ECO:0000259" key="11">
    <source>
        <dbReference type="PROSITE" id="PS50156"/>
    </source>
</evidence>
<dbReference type="CDD" id="cd00643">
    <property type="entry name" value="HMG-CoA_reductase_classI"/>
    <property type="match status" value="1"/>
</dbReference>
<dbReference type="EC" id="1.1.1.34" evidence="9"/>
<dbReference type="PRINTS" id="PR00071">
    <property type="entry name" value="HMGCOARDTASE"/>
</dbReference>
<keyword evidence="8 9" id="KW-0472">Membrane</keyword>
<dbReference type="PANTHER" id="PTHR10572:SF24">
    <property type="entry name" value="3-HYDROXY-3-METHYLGLUTARYL-COENZYME A REDUCTASE"/>
    <property type="match status" value="1"/>
</dbReference>
<dbReference type="Proteomes" id="UP000019384">
    <property type="component" value="Unassembled WGS sequence"/>
</dbReference>
<dbReference type="GO" id="GO:0004420">
    <property type="term" value="F:hydroxymethylglutaryl-CoA reductase (NADPH) activity"/>
    <property type="evidence" value="ECO:0007669"/>
    <property type="project" value="UniProtKB-EC"/>
</dbReference>
<dbReference type="PROSITE" id="PS00066">
    <property type="entry name" value="HMG_COA_REDUCTASE_1"/>
    <property type="match status" value="1"/>
</dbReference>
<comment type="pathway">
    <text evidence="9">Metabolic intermediate biosynthesis; (R)-mevalonate biosynthesis; (R)-mevalonate from acetyl-CoA: step 3/3.</text>
</comment>
<dbReference type="GO" id="GO:0006696">
    <property type="term" value="P:ergosterol biosynthetic process"/>
    <property type="evidence" value="ECO:0007669"/>
    <property type="project" value="TreeGrafter"/>
</dbReference>
<evidence type="ECO:0000256" key="6">
    <source>
        <dbReference type="ARBA" id="ARBA00022989"/>
    </source>
</evidence>
<comment type="similarity">
    <text evidence="2 9">Belongs to the HMG-CoA reductase family.</text>
</comment>
<dbReference type="PROSITE" id="PS01192">
    <property type="entry name" value="HMG_COA_REDUCTASE_3"/>
    <property type="match status" value="1"/>
</dbReference>
<feature type="transmembrane region" description="Helical" evidence="9">
    <location>
        <begin position="391"/>
        <end position="411"/>
    </location>
</feature>
<dbReference type="STRING" id="1382522.W6MGS2"/>
<reference evidence="12" key="1">
    <citation type="submission" date="2013-12" db="EMBL/GenBank/DDBJ databases">
        <authorList>
            <person name="Genoscope - CEA"/>
        </authorList>
    </citation>
    <scope>NUCLEOTIDE SEQUENCE</scope>
    <source>
        <strain evidence="12">CBS 1993</strain>
    </source>
</reference>
<feature type="transmembrane region" description="Helical" evidence="9">
    <location>
        <begin position="482"/>
        <end position="501"/>
    </location>
</feature>
<dbReference type="InterPro" id="IPR053958">
    <property type="entry name" value="HMGCR/SNAP/NPC1-like_SSD"/>
</dbReference>
<dbReference type="GO" id="GO:0005789">
    <property type="term" value="C:endoplasmic reticulum membrane"/>
    <property type="evidence" value="ECO:0007669"/>
    <property type="project" value="UniProtKB-SubCell"/>
</dbReference>
<sequence length="1035" mass="112131">MISVVPSVVAQLSKFCANRPIHIIVATTLLASVTYLTIIDKYVSLSEEYREHVAFYHPAGSSELESWVQVENTVDFGSASQFAAIPLKFRMTQSYELPDVAGTVGQEGSPERFLIVKEEDDVSATLQAIRVLDGPDGIAWKIQPSQRLGRYSEYFRKVFSKVTNVIRGAEPFDIALITVAYVAMWYTFIQLFLEMRKQGSTFWLAFGSLMSSGFGFLFALAFTTELLEITVPLISLSEGLPFLVATIGFKHKVDFTAPVLASVRSRNNKDIPSAIADVLHRTAAWPLIRDHTIMIFAFLACAVVLPNLTGLRNFCILSSNILAFDLLSTFTFYAAILSLKAQINRVHESIALRDVLEEDGISESVAESVASSSVPQTPLFSRNGGVLSFKVAMIVGFLGFHLFALGTSWLYDSTTVGPISLLGDDFLISKVLAENIPIGPNGTIVFLFSPKYYVPVNWLVTLEDLISIFFSKLSQTIVDPLVSKFLFVIAGISVSLNIYLLNAAKSTLEVQQTPRSVRRHSEAKSERSARPRKVSVAEPQKIEPVHVGDHVKEAQMVEESESYSSSSSSSSSSMLDLAKAAKLRPVEDLVEILKAGNVKECYDDEITKLVTEGKLPLYALEKQLGDKTRAVLVRRKAIAKLADAPILESGSLPYKHFDYDRVFGACCENVIGYMPLPVGVAGPLIIDGKAYHIPMATTEGCLVASTMRGCKAINAGGGVETVLTQDGMTRGPCVSFPTLARSGACKIWLDSEEGQAIVKKAFNSTSRFARLQHVKTALAGNLLFIRFKTTTGDAMGMNMISKGVEHSLRYMIEEGGWDDMEIISLSGNYCTDKKAAAINWIEGRGKSVVAEARIPAEVVRKVLKSEVDALIELNMDKNLIGSAMAGAIGGFNAHAANLVTAVYLATGQDPAQNVESSNCITLMSKFPNGDLRISVSMPSIEVGTIGGGTVLEPQGAMLELLGVKGPHMTEPGANARQLAKIVASAVLAAELSLCSALAAGHLVQSHMALNRSSNKAVAEADVKRLEDGSKICIKS</sequence>
<accession>W6MGS2</accession>
<feature type="transmembrane region" description="Helical" evidence="9">
    <location>
        <begin position="174"/>
        <end position="193"/>
    </location>
</feature>
<dbReference type="PROSITE" id="PS50065">
    <property type="entry name" value="HMG_COA_REDUCTASE_4"/>
    <property type="match status" value="1"/>
</dbReference>
<keyword evidence="6 9" id="KW-1133">Transmembrane helix</keyword>
<dbReference type="InterPro" id="IPR004554">
    <property type="entry name" value="HMG_CoA_Rdtase_eu_arc"/>
</dbReference>
<dbReference type="Gene3D" id="1.10.3270.10">
    <property type="entry name" value="HMGR, N-terminal domain"/>
    <property type="match status" value="1"/>
</dbReference>
<dbReference type="EMBL" id="HG793126">
    <property type="protein sequence ID" value="CDK25379.1"/>
    <property type="molecule type" value="Genomic_DNA"/>
</dbReference>
<dbReference type="InterPro" id="IPR009029">
    <property type="entry name" value="HMG_CoA_Rdtase_sub-bd_dom_sf"/>
</dbReference>
<keyword evidence="5 9" id="KW-0521">NADP</keyword>
<dbReference type="HOGENOM" id="CLU_001734_0_0_1"/>
<feature type="domain" description="SSD" evidence="11">
    <location>
        <begin position="173"/>
        <end position="339"/>
    </location>
</feature>
<evidence type="ECO:0000256" key="3">
    <source>
        <dbReference type="ARBA" id="ARBA00022692"/>
    </source>
</evidence>
<dbReference type="Pfam" id="PF12349">
    <property type="entry name" value="Sterol-sensing"/>
    <property type="match status" value="1"/>
</dbReference>
<dbReference type="SUPFAM" id="SSF55035">
    <property type="entry name" value="NAD-binding domain of HMG-CoA reductase"/>
    <property type="match status" value="1"/>
</dbReference>
<dbReference type="InterPro" id="IPR002202">
    <property type="entry name" value="HMG_CoA_Rdtase"/>
</dbReference>
<name>W6MGS2_9ASCO</name>
<evidence type="ECO:0000256" key="5">
    <source>
        <dbReference type="ARBA" id="ARBA00022857"/>
    </source>
</evidence>
<organism evidence="12 13">
    <name type="scientific">Kuraishia capsulata CBS 1993</name>
    <dbReference type="NCBI Taxonomy" id="1382522"/>
    <lineage>
        <taxon>Eukaryota</taxon>
        <taxon>Fungi</taxon>
        <taxon>Dikarya</taxon>
        <taxon>Ascomycota</taxon>
        <taxon>Saccharomycotina</taxon>
        <taxon>Pichiomycetes</taxon>
        <taxon>Pichiales</taxon>
        <taxon>Pichiaceae</taxon>
        <taxon>Kuraishia</taxon>
    </lineage>
</organism>
<dbReference type="Pfam" id="PF00368">
    <property type="entry name" value="HMG-CoA_red"/>
    <property type="match status" value="1"/>
</dbReference>
<dbReference type="GeneID" id="34518779"/>
<evidence type="ECO:0000256" key="9">
    <source>
        <dbReference type="RuleBase" id="RU361219"/>
    </source>
</evidence>
<comment type="catalytic activity">
    <reaction evidence="9">
        <text>(R)-mevalonate + 2 NADP(+) + CoA = (3S)-3-hydroxy-3-methylglutaryl-CoA + 2 NADPH + 2 H(+)</text>
        <dbReference type="Rhea" id="RHEA:15989"/>
        <dbReference type="ChEBI" id="CHEBI:15378"/>
        <dbReference type="ChEBI" id="CHEBI:36464"/>
        <dbReference type="ChEBI" id="CHEBI:43074"/>
        <dbReference type="ChEBI" id="CHEBI:57287"/>
        <dbReference type="ChEBI" id="CHEBI:57783"/>
        <dbReference type="ChEBI" id="CHEBI:58349"/>
        <dbReference type="EC" id="1.1.1.34"/>
    </reaction>
</comment>
<dbReference type="OrthoDB" id="310654at2759"/>
<dbReference type="InterPro" id="IPR023282">
    <property type="entry name" value="HMG_CoA_Rdtase_N"/>
</dbReference>
<dbReference type="PROSITE" id="PS50156">
    <property type="entry name" value="SSD"/>
    <property type="match status" value="1"/>
</dbReference>
<feature type="transmembrane region" description="Helical" evidence="9">
    <location>
        <begin position="321"/>
        <end position="339"/>
    </location>
</feature>
<evidence type="ECO:0000313" key="12">
    <source>
        <dbReference type="EMBL" id="CDK25379.1"/>
    </source>
</evidence>